<sequence length="154" mass="17375">MAVESVAIGLDGLPLETLQKIAGHLAGSHRPSLSSFALASKACHGAATMFIFSQIRLNIRNRDELRRDIDALTKTLACTDSARYVQSLSLVGFLDHTKPRNEKGTFENTDYLDWWKVTQNCEPLIDHVIPIKEPIPRGTYVVYDECVIEEREFR</sequence>
<dbReference type="AlphaFoldDB" id="A0A8H7TU98"/>
<dbReference type="EMBL" id="JADCTT010000001">
    <property type="protein sequence ID" value="KAF9759620.1"/>
    <property type="molecule type" value="Genomic_DNA"/>
</dbReference>
<name>A0A8H7TU98_BIOOC</name>
<dbReference type="Proteomes" id="UP000616885">
    <property type="component" value="Unassembled WGS sequence"/>
</dbReference>
<evidence type="ECO:0008006" key="3">
    <source>
        <dbReference type="Google" id="ProtNLM"/>
    </source>
</evidence>
<gene>
    <name evidence="1" type="ORF">IM811_001314</name>
</gene>
<evidence type="ECO:0000313" key="2">
    <source>
        <dbReference type="Proteomes" id="UP000616885"/>
    </source>
</evidence>
<proteinExistence type="predicted"/>
<reference evidence="1" key="1">
    <citation type="submission" date="2020-10" db="EMBL/GenBank/DDBJ databases">
        <title>High-Quality Genome Resource of Clonostachys rosea strain S41 by Oxford Nanopore Long-Read Sequencing.</title>
        <authorList>
            <person name="Wang H."/>
        </authorList>
    </citation>
    <scope>NUCLEOTIDE SEQUENCE</scope>
    <source>
        <strain evidence="1">S41</strain>
    </source>
</reference>
<organism evidence="1 2">
    <name type="scientific">Bionectria ochroleuca</name>
    <name type="common">Gliocladium roseum</name>
    <dbReference type="NCBI Taxonomy" id="29856"/>
    <lineage>
        <taxon>Eukaryota</taxon>
        <taxon>Fungi</taxon>
        <taxon>Dikarya</taxon>
        <taxon>Ascomycota</taxon>
        <taxon>Pezizomycotina</taxon>
        <taxon>Sordariomycetes</taxon>
        <taxon>Hypocreomycetidae</taxon>
        <taxon>Hypocreales</taxon>
        <taxon>Bionectriaceae</taxon>
        <taxon>Clonostachys</taxon>
    </lineage>
</organism>
<comment type="caution">
    <text evidence="1">The sequence shown here is derived from an EMBL/GenBank/DDBJ whole genome shotgun (WGS) entry which is preliminary data.</text>
</comment>
<protein>
    <recommendedName>
        <fullName evidence="3">F-box domain-containing protein</fullName>
    </recommendedName>
</protein>
<evidence type="ECO:0000313" key="1">
    <source>
        <dbReference type="EMBL" id="KAF9759620.1"/>
    </source>
</evidence>
<accession>A0A8H7TU98</accession>